<evidence type="ECO:0000313" key="2">
    <source>
        <dbReference type="EMBL" id="SDF59454.1"/>
    </source>
</evidence>
<protein>
    <submittedName>
        <fullName evidence="2">Uncharacterized protein</fullName>
    </submittedName>
</protein>
<keyword evidence="1" id="KW-0472">Membrane</keyword>
<dbReference type="EMBL" id="FNBZ01000001">
    <property type="protein sequence ID" value="SDF59454.1"/>
    <property type="molecule type" value="Genomic_DNA"/>
</dbReference>
<accession>A0ABY0NKM7</accession>
<feature type="transmembrane region" description="Helical" evidence="1">
    <location>
        <begin position="6"/>
        <end position="27"/>
    </location>
</feature>
<keyword evidence="1" id="KW-0812">Transmembrane</keyword>
<keyword evidence="3" id="KW-1185">Reference proteome</keyword>
<name>A0ABY0NKM7_9HYPH</name>
<dbReference type="RefSeq" id="WP_170843311.1">
    <property type="nucleotide sequence ID" value="NZ_FNBZ01000001.1"/>
</dbReference>
<reference evidence="2 3" key="1">
    <citation type="submission" date="2016-10" db="EMBL/GenBank/DDBJ databases">
        <authorList>
            <person name="Varghese N."/>
            <person name="Submissions S."/>
        </authorList>
    </citation>
    <scope>NUCLEOTIDE SEQUENCE [LARGE SCALE GENOMIC DNA]</scope>
    <source>
        <strain evidence="2 3">DSM 26672</strain>
    </source>
</reference>
<comment type="caution">
    <text evidence="2">The sequence shown here is derived from an EMBL/GenBank/DDBJ whole genome shotgun (WGS) entry which is preliminary data.</text>
</comment>
<dbReference type="Proteomes" id="UP000199468">
    <property type="component" value="Unassembled WGS sequence"/>
</dbReference>
<gene>
    <name evidence="2" type="ORF">SAMN05421844_101976</name>
</gene>
<organism evidence="2 3">
    <name type="scientific">Bosea robiniae</name>
    <dbReference type="NCBI Taxonomy" id="1036780"/>
    <lineage>
        <taxon>Bacteria</taxon>
        <taxon>Pseudomonadati</taxon>
        <taxon>Pseudomonadota</taxon>
        <taxon>Alphaproteobacteria</taxon>
        <taxon>Hyphomicrobiales</taxon>
        <taxon>Boseaceae</taxon>
        <taxon>Bosea</taxon>
    </lineage>
</organism>
<proteinExistence type="predicted"/>
<evidence type="ECO:0000313" key="3">
    <source>
        <dbReference type="Proteomes" id="UP000199468"/>
    </source>
</evidence>
<sequence length="49" mass="5366">MTGDWSFLIWIVLIAVPIGIVLATFWARSRGPGEAMLGKPSVDDPRDPI</sequence>
<evidence type="ECO:0000256" key="1">
    <source>
        <dbReference type="SAM" id="Phobius"/>
    </source>
</evidence>
<keyword evidence="1" id="KW-1133">Transmembrane helix</keyword>